<feature type="non-terminal residue" evidence="2">
    <location>
        <position position="141"/>
    </location>
</feature>
<keyword evidence="3" id="KW-1185">Reference proteome</keyword>
<dbReference type="AlphaFoldDB" id="A0AA88HZZ4"/>
<evidence type="ECO:0000313" key="3">
    <source>
        <dbReference type="Proteomes" id="UP001187531"/>
    </source>
</evidence>
<name>A0AA88HZZ4_ARTSF</name>
<accession>A0AA88HZZ4</accession>
<gene>
    <name evidence="2" type="ORF">QYM36_009696</name>
</gene>
<comment type="caution">
    <text evidence="2">The sequence shown here is derived from an EMBL/GenBank/DDBJ whole genome shotgun (WGS) entry which is preliminary data.</text>
</comment>
<reference evidence="2" key="1">
    <citation type="submission" date="2023-07" db="EMBL/GenBank/DDBJ databases">
        <title>Chromosome-level genome assembly of Artemia franciscana.</title>
        <authorList>
            <person name="Jo E."/>
        </authorList>
    </citation>
    <scope>NUCLEOTIDE SEQUENCE</scope>
    <source>
        <tissue evidence="2">Whole body</tissue>
    </source>
</reference>
<dbReference type="Proteomes" id="UP001187531">
    <property type="component" value="Unassembled WGS sequence"/>
</dbReference>
<feature type="signal peptide" evidence="1">
    <location>
        <begin position="1"/>
        <end position="18"/>
    </location>
</feature>
<sequence>VLLFILAIATVSSRGVASDEVVVLQNKKTKVVQSRSLNNYSSNDGRPFSGPGHNLRQEGSEIEVSFENDLYAEEHKQRRYWRHPPYGYRQSYPSYKNRRYYPSYGYRRYYPSYGYRRYYPSYGYRRYYPSSQYNLNYPSYT</sequence>
<organism evidence="2 3">
    <name type="scientific">Artemia franciscana</name>
    <name type="common">Brine shrimp</name>
    <name type="synonym">Artemia sanfranciscana</name>
    <dbReference type="NCBI Taxonomy" id="6661"/>
    <lineage>
        <taxon>Eukaryota</taxon>
        <taxon>Metazoa</taxon>
        <taxon>Ecdysozoa</taxon>
        <taxon>Arthropoda</taxon>
        <taxon>Crustacea</taxon>
        <taxon>Branchiopoda</taxon>
        <taxon>Anostraca</taxon>
        <taxon>Artemiidae</taxon>
        <taxon>Artemia</taxon>
    </lineage>
</organism>
<protein>
    <submittedName>
        <fullName evidence="2">Uncharacterized protein</fullName>
    </submittedName>
</protein>
<evidence type="ECO:0000313" key="2">
    <source>
        <dbReference type="EMBL" id="KAK2713897.1"/>
    </source>
</evidence>
<keyword evidence="1" id="KW-0732">Signal</keyword>
<proteinExistence type="predicted"/>
<dbReference type="EMBL" id="JAVRJZ010000014">
    <property type="protein sequence ID" value="KAK2713897.1"/>
    <property type="molecule type" value="Genomic_DNA"/>
</dbReference>
<evidence type="ECO:0000256" key="1">
    <source>
        <dbReference type="SAM" id="SignalP"/>
    </source>
</evidence>
<feature type="chain" id="PRO_5041727326" evidence="1">
    <location>
        <begin position="19"/>
        <end position="141"/>
    </location>
</feature>
<feature type="non-terminal residue" evidence="2">
    <location>
        <position position="1"/>
    </location>
</feature>